<name>X0VMT8_9ZZZZ</name>
<comment type="caution">
    <text evidence="1">The sequence shown here is derived from an EMBL/GenBank/DDBJ whole genome shotgun (WGS) entry which is preliminary data.</text>
</comment>
<dbReference type="AlphaFoldDB" id="X0VMT8"/>
<dbReference type="EMBL" id="BARS01036856">
    <property type="protein sequence ID" value="GAG19704.1"/>
    <property type="molecule type" value="Genomic_DNA"/>
</dbReference>
<evidence type="ECO:0000313" key="1">
    <source>
        <dbReference type="EMBL" id="GAG19704.1"/>
    </source>
</evidence>
<protein>
    <submittedName>
        <fullName evidence="1">Uncharacterized protein</fullName>
    </submittedName>
</protein>
<sequence>MVNKKSKDYRQGLIDGYHKAMKDYDKNKKKVDKYFKPLKKAIEKLRSFK</sequence>
<gene>
    <name evidence="1" type="ORF">S01H1_56590</name>
</gene>
<accession>X0VMT8</accession>
<organism evidence="1">
    <name type="scientific">marine sediment metagenome</name>
    <dbReference type="NCBI Taxonomy" id="412755"/>
    <lineage>
        <taxon>unclassified sequences</taxon>
        <taxon>metagenomes</taxon>
        <taxon>ecological metagenomes</taxon>
    </lineage>
</organism>
<proteinExistence type="predicted"/>
<reference evidence="1" key="1">
    <citation type="journal article" date="2014" name="Front. Microbiol.">
        <title>High frequency of phylogenetically diverse reductive dehalogenase-homologous genes in deep subseafloor sedimentary metagenomes.</title>
        <authorList>
            <person name="Kawai M."/>
            <person name="Futagami T."/>
            <person name="Toyoda A."/>
            <person name="Takaki Y."/>
            <person name="Nishi S."/>
            <person name="Hori S."/>
            <person name="Arai W."/>
            <person name="Tsubouchi T."/>
            <person name="Morono Y."/>
            <person name="Uchiyama I."/>
            <person name="Ito T."/>
            <person name="Fujiyama A."/>
            <person name="Inagaki F."/>
            <person name="Takami H."/>
        </authorList>
    </citation>
    <scope>NUCLEOTIDE SEQUENCE</scope>
    <source>
        <strain evidence="1">Expedition CK06-06</strain>
    </source>
</reference>